<dbReference type="GeneID" id="19132400"/>
<dbReference type="KEGG" id="bsc:COCSADRAFT_165727"/>
<dbReference type="HOGENOM" id="CLU_174160_0_0_1"/>
<evidence type="ECO:0000313" key="2">
    <source>
        <dbReference type="Proteomes" id="UP000016934"/>
    </source>
</evidence>
<sequence length="79" mass="9227">MSEAMISCVYGHCVSYEKQVLRAQELQIQGFTEEQITYKVFKNIECEGSKTILMILKPEDGDFLSAFVQRHRQEFNFTL</sequence>
<dbReference type="Proteomes" id="UP000016934">
    <property type="component" value="Unassembled WGS sequence"/>
</dbReference>
<keyword evidence="2" id="KW-1185">Reference proteome</keyword>
<reference evidence="2" key="2">
    <citation type="journal article" date="2013" name="PLoS Genet.">
        <title>Comparative genome structure, secondary metabolite, and effector coding capacity across Cochliobolus pathogens.</title>
        <authorList>
            <person name="Condon B.J."/>
            <person name="Leng Y."/>
            <person name="Wu D."/>
            <person name="Bushley K.E."/>
            <person name="Ohm R.A."/>
            <person name="Otillar R."/>
            <person name="Martin J."/>
            <person name="Schackwitz W."/>
            <person name="Grimwood J."/>
            <person name="MohdZainudin N."/>
            <person name="Xue C."/>
            <person name="Wang R."/>
            <person name="Manning V.A."/>
            <person name="Dhillon B."/>
            <person name="Tu Z.J."/>
            <person name="Steffenson B.J."/>
            <person name="Salamov A."/>
            <person name="Sun H."/>
            <person name="Lowry S."/>
            <person name="LaButti K."/>
            <person name="Han J."/>
            <person name="Copeland A."/>
            <person name="Lindquist E."/>
            <person name="Barry K."/>
            <person name="Schmutz J."/>
            <person name="Baker S.E."/>
            <person name="Ciuffetti L.M."/>
            <person name="Grigoriev I.V."/>
            <person name="Zhong S."/>
            <person name="Turgeon B.G."/>
        </authorList>
    </citation>
    <scope>NUCLEOTIDE SEQUENCE [LARGE SCALE GENOMIC DNA]</scope>
    <source>
        <strain evidence="2">ND90Pr / ATCC 201652</strain>
    </source>
</reference>
<proteinExistence type="predicted"/>
<reference evidence="1 2" key="1">
    <citation type="journal article" date="2012" name="PLoS Pathog.">
        <title>Diverse lifestyles and strategies of plant pathogenesis encoded in the genomes of eighteen Dothideomycetes fungi.</title>
        <authorList>
            <person name="Ohm R.A."/>
            <person name="Feau N."/>
            <person name="Henrissat B."/>
            <person name="Schoch C.L."/>
            <person name="Horwitz B.A."/>
            <person name="Barry K.W."/>
            <person name="Condon B.J."/>
            <person name="Copeland A.C."/>
            <person name="Dhillon B."/>
            <person name="Glaser F."/>
            <person name="Hesse C.N."/>
            <person name="Kosti I."/>
            <person name="LaButti K."/>
            <person name="Lindquist E.A."/>
            <person name="Lucas S."/>
            <person name="Salamov A.A."/>
            <person name="Bradshaw R.E."/>
            <person name="Ciuffetti L."/>
            <person name="Hamelin R.C."/>
            <person name="Kema G.H.J."/>
            <person name="Lawrence C."/>
            <person name="Scott J.A."/>
            <person name="Spatafora J.W."/>
            <person name="Turgeon B.G."/>
            <person name="de Wit P.J.G.M."/>
            <person name="Zhong S."/>
            <person name="Goodwin S.B."/>
            <person name="Grigoriev I.V."/>
        </authorList>
    </citation>
    <scope>NUCLEOTIDE SEQUENCE [LARGE SCALE GENOMIC DNA]</scope>
    <source>
        <strain evidence="2">ND90Pr / ATCC 201652</strain>
    </source>
</reference>
<organism evidence="1 2">
    <name type="scientific">Cochliobolus sativus (strain ND90Pr / ATCC 201652)</name>
    <name type="common">Common root rot and spot blotch fungus</name>
    <name type="synonym">Bipolaris sorokiniana</name>
    <dbReference type="NCBI Taxonomy" id="665912"/>
    <lineage>
        <taxon>Eukaryota</taxon>
        <taxon>Fungi</taxon>
        <taxon>Dikarya</taxon>
        <taxon>Ascomycota</taxon>
        <taxon>Pezizomycotina</taxon>
        <taxon>Dothideomycetes</taxon>
        <taxon>Pleosporomycetidae</taxon>
        <taxon>Pleosporales</taxon>
        <taxon>Pleosporineae</taxon>
        <taxon>Pleosporaceae</taxon>
        <taxon>Bipolaris</taxon>
    </lineage>
</organism>
<protein>
    <submittedName>
        <fullName evidence="1">Uncharacterized protein</fullName>
    </submittedName>
</protein>
<name>M2RSX0_COCSN</name>
<evidence type="ECO:0000313" key="1">
    <source>
        <dbReference type="EMBL" id="EMD58328.1"/>
    </source>
</evidence>
<gene>
    <name evidence="1" type="ORF">COCSADRAFT_165727</name>
</gene>
<dbReference type="RefSeq" id="XP_007705989.1">
    <property type="nucleotide sequence ID" value="XM_007707799.1"/>
</dbReference>
<dbReference type="AlphaFoldDB" id="M2RSX0"/>
<accession>M2RSX0</accession>
<dbReference type="EMBL" id="KB445657">
    <property type="protein sequence ID" value="EMD58328.1"/>
    <property type="molecule type" value="Genomic_DNA"/>
</dbReference>